<evidence type="ECO:0000256" key="1">
    <source>
        <dbReference type="ARBA" id="ARBA00022801"/>
    </source>
</evidence>
<dbReference type="InterPro" id="IPR029058">
    <property type="entry name" value="AB_hydrolase_fold"/>
</dbReference>
<reference evidence="3 4" key="1">
    <citation type="submission" date="2016-01" db="EMBL/GenBank/DDBJ databases">
        <title>Janibacter melonis strain CD11_4 genome sequencing and assembly.</title>
        <authorList>
            <person name="Nair G.R."/>
            <person name="Kaur G."/>
            <person name="Chander A.M."/>
            <person name="Mayilraj S."/>
        </authorList>
    </citation>
    <scope>NUCLEOTIDE SEQUENCE [LARGE SCALE GENOMIC DNA]</scope>
    <source>
        <strain evidence="3 4">CD11-4</strain>
    </source>
</reference>
<gene>
    <name evidence="3" type="ORF">AWH69_05410</name>
</gene>
<evidence type="ECO:0000259" key="2">
    <source>
        <dbReference type="Pfam" id="PF00561"/>
    </source>
</evidence>
<dbReference type="EMBL" id="LQZG01000002">
    <property type="protein sequence ID" value="OAB88140.1"/>
    <property type="molecule type" value="Genomic_DNA"/>
</dbReference>
<feature type="domain" description="AB hydrolase-1" evidence="2">
    <location>
        <begin position="36"/>
        <end position="288"/>
    </location>
</feature>
<name>A0A176QES1_9MICO</name>
<dbReference type="AlphaFoldDB" id="A0A176QES1"/>
<dbReference type="SUPFAM" id="SSF53474">
    <property type="entry name" value="alpha/beta-Hydrolases"/>
    <property type="match status" value="1"/>
</dbReference>
<dbReference type="STRING" id="262209.AWH69_05410"/>
<dbReference type="PRINTS" id="PR00412">
    <property type="entry name" value="EPOXHYDRLASE"/>
</dbReference>
<evidence type="ECO:0000313" key="4">
    <source>
        <dbReference type="Proteomes" id="UP000076976"/>
    </source>
</evidence>
<dbReference type="Gene3D" id="3.40.50.1820">
    <property type="entry name" value="alpha/beta hydrolase"/>
    <property type="match status" value="1"/>
</dbReference>
<dbReference type="Proteomes" id="UP000076976">
    <property type="component" value="Unassembled WGS sequence"/>
</dbReference>
<sequence length="308" mass="33646">MSTPDSQAALVEGPWEHRFVAANGARFHLAVAGRGPLVLLLHGFPQFWWAWRAQIPALAQAGYRVAALDLRGFGASDKPPGGYDPLTVCDDVAAVIRSLGASEAVVVGHGLGGSMAWSMPGMHPRVTTAVASLGMPHPAVFRAAAWRIGRHRQATIYARALGSPFAPDRWISGTRTVEQHLRQWSGPQQDWLDDEVVSRCAEMMTLPFVEHAADQYHSWMVRSRVTPNGWRYMHRIKAPITVPVLSVHGQEDPAVLPSLANDSARFVRGPLQLVTVPGAGHFVHEERPAELTATLLSWLATVRPPEPT</sequence>
<dbReference type="PANTHER" id="PTHR43329">
    <property type="entry name" value="EPOXIDE HYDROLASE"/>
    <property type="match status" value="1"/>
</dbReference>
<dbReference type="InterPro" id="IPR000073">
    <property type="entry name" value="AB_hydrolase_1"/>
</dbReference>
<dbReference type="PRINTS" id="PR00111">
    <property type="entry name" value="ABHYDROLASE"/>
</dbReference>
<keyword evidence="4" id="KW-1185">Reference proteome</keyword>
<dbReference type="Pfam" id="PF00561">
    <property type="entry name" value="Abhydrolase_1"/>
    <property type="match status" value="1"/>
</dbReference>
<comment type="caution">
    <text evidence="3">The sequence shown here is derived from an EMBL/GenBank/DDBJ whole genome shotgun (WGS) entry which is preliminary data.</text>
</comment>
<dbReference type="InterPro" id="IPR000639">
    <property type="entry name" value="Epox_hydrolase-like"/>
</dbReference>
<accession>A0A176QES1</accession>
<organism evidence="3 4">
    <name type="scientific">Janibacter melonis</name>
    <dbReference type="NCBI Taxonomy" id="262209"/>
    <lineage>
        <taxon>Bacteria</taxon>
        <taxon>Bacillati</taxon>
        <taxon>Actinomycetota</taxon>
        <taxon>Actinomycetes</taxon>
        <taxon>Micrococcales</taxon>
        <taxon>Intrasporangiaceae</taxon>
        <taxon>Janibacter</taxon>
    </lineage>
</organism>
<keyword evidence="1" id="KW-0378">Hydrolase</keyword>
<proteinExistence type="predicted"/>
<dbReference type="GO" id="GO:0016787">
    <property type="term" value="F:hydrolase activity"/>
    <property type="evidence" value="ECO:0007669"/>
    <property type="project" value="UniProtKB-KW"/>
</dbReference>
<protein>
    <recommendedName>
        <fullName evidence="2">AB hydrolase-1 domain-containing protein</fullName>
    </recommendedName>
</protein>
<evidence type="ECO:0000313" key="3">
    <source>
        <dbReference type="EMBL" id="OAB88140.1"/>
    </source>
</evidence>